<sequence length="302" mass="35054">MSNLDDLFLQEASGHTSAKSSEQPFDKEAWAQKKQELRQWAYETIDAATIAISHSGNEFQRYLDVQSRFDRYSVSNALLILMQRPEATRIGDFDSWKEQGVFIRRKETGFYILEPGEEYRREDGSTGISYNLKKMFDIAQTTANPKREQPTYPDDRVRIKALMDRAPVPIVIGDAMPPEMHALYQPDTRNIVIRRGLDAGDIFRSLAQELAHAELDRGDGRYSRSDFTFHAYCASYMLCKQFGVDTSSFRFHRMQEKLKDIEPQQVRAELAVMKDTAHDMTLRMNRMLAQQQRQQHRTEPAR</sequence>
<protein>
    <recommendedName>
        <fullName evidence="3">LtrC-like protein</fullName>
    </recommendedName>
</protein>
<dbReference type="RefSeq" id="WP_185177549.1">
    <property type="nucleotide sequence ID" value="NZ_CBCSEP010000002.1"/>
</dbReference>
<dbReference type="AlphaFoldDB" id="A0A841T4I9"/>
<gene>
    <name evidence="1" type="ORF">H4Q31_02825</name>
</gene>
<evidence type="ECO:0008006" key="3">
    <source>
        <dbReference type="Google" id="ProtNLM"/>
    </source>
</evidence>
<evidence type="ECO:0000313" key="1">
    <source>
        <dbReference type="EMBL" id="MBB6676254.1"/>
    </source>
</evidence>
<accession>A0A841T4I9</accession>
<dbReference type="Proteomes" id="UP000574133">
    <property type="component" value="Unassembled WGS sequence"/>
</dbReference>
<evidence type="ECO:0000313" key="2">
    <source>
        <dbReference type="Proteomes" id="UP000574133"/>
    </source>
</evidence>
<organism evidence="1 2">
    <name type="scientific">Cohnella lubricantis</name>
    <dbReference type="NCBI Taxonomy" id="2163172"/>
    <lineage>
        <taxon>Bacteria</taxon>
        <taxon>Bacillati</taxon>
        <taxon>Bacillota</taxon>
        <taxon>Bacilli</taxon>
        <taxon>Bacillales</taxon>
        <taxon>Paenibacillaceae</taxon>
        <taxon>Cohnella</taxon>
    </lineage>
</organism>
<comment type="caution">
    <text evidence="1">The sequence shown here is derived from an EMBL/GenBank/DDBJ whole genome shotgun (WGS) entry which is preliminary data.</text>
</comment>
<reference evidence="1 2" key="1">
    <citation type="submission" date="2020-08" db="EMBL/GenBank/DDBJ databases">
        <title>Cohnella phylogeny.</title>
        <authorList>
            <person name="Dunlap C."/>
        </authorList>
    </citation>
    <scope>NUCLEOTIDE SEQUENCE [LARGE SCALE GENOMIC DNA]</scope>
    <source>
        <strain evidence="1 2">DSM 103658</strain>
    </source>
</reference>
<proteinExistence type="predicted"/>
<dbReference type="EMBL" id="JACJVN010000013">
    <property type="protein sequence ID" value="MBB6676254.1"/>
    <property type="molecule type" value="Genomic_DNA"/>
</dbReference>
<keyword evidence="2" id="KW-1185">Reference proteome</keyword>
<name>A0A841T4I9_9BACL</name>